<dbReference type="InterPro" id="IPR045569">
    <property type="entry name" value="Metalloprtase-TldD/E_C"/>
</dbReference>
<dbReference type="PANTHER" id="PTHR43421">
    <property type="entry name" value="METALLOPROTEASE PMBA"/>
    <property type="match status" value="1"/>
</dbReference>
<dbReference type="InterPro" id="IPR036059">
    <property type="entry name" value="TldD/PmbA_sf"/>
</dbReference>
<evidence type="ECO:0000256" key="1">
    <source>
        <dbReference type="ARBA" id="ARBA00005836"/>
    </source>
</evidence>
<evidence type="ECO:0000259" key="2">
    <source>
        <dbReference type="Pfam" id="PF01523"/>
    </source>
</evidence>
<evidence type="ECO:0000259" key="3">
    <source>
        <dbReference type="Pfam" id="PF19289"/>
    </source>
</evidence>
<dbReference type="Gene3D" id="3.30.2290.10">
    <property type="entry name" value="PmbA/TldD superfamily"/>
    <property type="match status" value="1"/>
</dbReference>
<dbReference type="InterPro" id="IPR035068">
    <property type="entry name" value="TldD/PmbA_N"/>
</dbReference>
<dbReference type="Pfam" id="PF19290">
    <property type="entry name" value="PmbA_TldD_2nd"/>
    <property type="match status" value="1"/>
</dbReference>
<comment type="similarity">
    <text evidence="1">Belongs to the peptidase U62 family.</text>
</comment>
<sequence length="446" mass="46623">MPQRTLETLHDLVNAAQKAGADAADAVAVDARSRGVSWRNGQMEDVEGSEGEDIGLRVMFGQKQAMVSTSDRRPANLKELVERTVAMARAVPEDEYCGLAPKEALAHGPFPDLDLYDDTDISADQLKELAQIAEDAVYSVKGVTNSGGAGASAGSYAISLITSHGFEGHYQGSSFSISATAVAGTGTAMERDYDYTSKRHFADMANAADIGKKAGDLAVGRLNPAKAKSGRMPLVFAPRVANSLLGHFVGAISGTAVARGTSFLKDKMGKPVFNPAITVTDDPLIKRGISSKVFDGEGVAVSRQNLVENGVLKSWILNSASARQLGLAVTGHASRGTSSAPGISTTNLYIAPGDLSPSALMADIKEGIYITDLIGMGVNGVTGDYSRGAAGFMIRDGVIAEAVSEFTIAGNLKEMFMELQVSSDLVMQYGTNAPTSRIDGMMVAGA</sequence>
<feature type="domain" description="Metalloprotease TldD/E central" evidence="4">
    <location>
        <begin position="117"/>
        <end position="222"/>
    </location>
</feature>
<dbReference type="Pfam" id="PF01523">
    <property type="entry name" value="PmbA_TldD_1st"/>
    <property type="match status" value="1"/>
</dbReference>
<protein>
    <submittedName>
        <fullName evidence="5">TldD/PmbA family protein</fullName>
    </submittedName>
</protein>
<dbReference type="Proteomes" id="UP001595444">
    <property type="component" value="Unassembled WGS sequence"/>
</dbReference>
<reference evidence="6" key="1">
    <citation type="journal article" date="2019" name="Int. J. Syst. Evol. Microbiol.">
        <title>The Global Catalogue of Microorganisms (GCM) 10K type strain sequencing project: providing services to taxonomists for standard genome sequencing and annotation.</title>
        <authorList>
            <consortium name="The Broad Institute Genomics Platform"/>
            <consortium name="The Broad Institute Genome Sequencing Center for Infectious Disease"/>
            <person name="Wu L."/>
            <person name="Ma J."/>
        </authorList>
    </citation>
    <scope>NUCLEOTIDE SEQUENCE [LARGE SCALE GENOMIC DNA]</scope>
    <source>
        <strain evidence="6">KCTC 62164</strain>
    </source>
</reference>
<feature type="domain" description="Metalloprotease TldD/E N-terminal" evidence="2">
    <location>
        <begin position="24"/>
        <end position="88"/>
    </location>
</feature>
<evidence type="ECO:0000313" key="6">
    <source>
        <dbReference type="Proteomes" id="UP001595444"/>
    </source>
</evidence>
<dbReference type="InterPro" id="IPR045570">
    <property type="entry name" value="Metalloprtase-TldD/E_cen_dom"/>
</dbReference>
<dbReference type="RefSeq" id="WP_194213545.1">
    <property type="nucleotide sequence ID" value="NZ_CP061205.1"/>
</dbReference>
<comment type="caution">
    <text evidence="5">The sequence shown here is derived from an EMBL/GenBank/DDBJ whole genome shotgun (WGS) entry which is preliminary data.</text>
</comment>
<feature type="domain" description="Metalloprotease TldD/E C-terminal" evidence="3">
    <location>
        <begin position="229"/>
        <end position="445"/>
    </location>
</feature>
<keyword evidence="6" id="KW-1185">Reference proteome</keyword>
<name>A0ABV7D754_9PROT</name>
<dbReference type="SUPFAM" id="SSF111283">
    <property type="entry name" value="Putative modulator of DNA gyrase, PmbA/TldD"/>
    <property type="match status" value="1"/>
</dbReference>
<dbReference type="InterPro" id="IPR002510">
    <property type="entry name" value="Metalloprtase-TldD/E_N"/>
</dbReference>
<proteinExistence type="inferred from homology"/>
<dbReference type="EMBL" id="JBHRSL010000010">
    <property type="protein sequence ID" value="MFC3052809.1"/>
    <property type="molecule type" value="Genomic_DNA"/>
</dbReference>
<dbReference type="PANTHER" id="PTHR43421:SF1">
    <property type="entry name" value="METALLOPROTEASE PMBA"/>
    <property type="match status" value="1"/>
</dbReference>
<evidence type="ECO:0000313" key="5">
    <source>
        <dbReference type="EMBL" id="MFC3052809.1"/>
    </source>
</evidence>
<evidence type="ECO:0000259" key="4">
    <source>
        <dbReference type="Pfam" id="PF19290"/>
    </source>
</evidence>
<dbReference type="InterPro" id="IPR047657">
    <property type="entry name" value="PmbA"/>
</dbReference>
<gene>
    <name evidence="5" type="ORF">ACFOKA_12915</name>
</gene>
<dbReference type="Pfam" id="PF19289">
    <property type="entry name" value="PmbA_TldD_3rd"/>
    <property type="match status" value="1"/>
</dbReference>
<accession>A0ABV7D754</accession>
<organism evidence="5 6">
    <name type="scientific">Kordiimonas pumila</name>
    <dbReference type="NCBI Taxonomy" id="2161677"/>
    <lineage>
        <taxon>Bacteria</taxon>
        <taxon>Pseudomonadati</taxon>
        <taxon>Pseudomonadota</taxon>
        <taxon>Alphaproteobacteria</taxon>
        <taxon>Kordiimonadales</taxon>
        <taxon>Kordiimonadaceae</taxon>
        <taxon>Kordiimonas</taxon>
    </lineage>
</organism>